<sequence length="346" mass="38592">MVILAKTWKCLKVHRKVSKKSSGCNLGSFFEINTNVFPDLAHVPCKFYRQGACQAGDSCPFSHTQDSNLDTAPCKYFSKGNCKFGLKCALAHILPDGRRVNPKSLAQVYQSQQAQQQQAQQQAQQQVQQQTQNVQNVNQGIISPPNGFITPGSSIPISNGFNGGNSNGFNQFVGSQSQSMNIISPTQQTTNYNFNTSSSFDHQSPIQYHTRSYTSTSPFQNSIWSQPQTNGNGINGIETKFRSFSHSQIGNVSTRPLFTEPINESAILDDDDEDDDQSIDVFEEDFVPSSLSDLLTPQELKRRGSRPSSSNVRPQFNQHNSGINNNLGHNDEEEMQFRLEEDWLHS</sequence>
<dbReference type="GO" id="GO:0061630">
    <property type="term" value="F:ubiquitin protein ligase activity"/>
    <property type="evidence" value="ECO:0007669"/>
    <property type="project" value="InterPro"/>
</dbReference>
<dbReference type="SMART" id="SM00356">
    <property type="entry name" value="ZnF_C3H1"/>
    <property type="match status" value="2"/>
</dbReference>
<accession>K0K7A8</accession>
<gene>
    <name evidence="7" type="ORF">BN7_254</name>
</gene>
<dbReference type="Gene3D" id="1.20.120.1350">
    <property type="entry name" value="Pneumovirus matrix protein 2 (M2), zinc-binding domain"/>
    <property type="match status" value="1"/>
</dbReference>
<dbReference type="Pfam" id="PF00642">
    <property type="entry name" value="zf-CCCH"/>
    <property type="match status" value="2"/>
</dbReference>
<feature type="zinc finger region" description="C3H1-type" evidence="4">
    <location>
        <begin position="39"/>
        <end position="66"/>
    </location>
</feature>
<dbReference type="PANTHER" id="PTHR11224">
    <property type="entry name" value="MAKORIN-RELATED"/>
    <property type="match status" value="1"/>
</dbReference>
<protein>
    <recommendedName>
        <fullName evidence="6">C3H1-type domain-containing protein</fullName>
    </recommendedName>
</protein>
<dbReference type="Gene3D" id="4.10.1000.10">
    <property type="entry name" value="Zinc finger, CCCH-type"/>
    <property type="match status" value="1"/>
</dbReference>
<evidence type="ECO:0000256" key="1">
    <source>
        <dbReference type="ARBA" id="ARBA00022723"/>
    </source>
</evidence>
<reference evidence="7 8" key="1">
    <citation type="journal article" date="2012" name="Eukaryot. Cell">
        <title>Draft genome sequence of Wickerhamomyces ciferrii NRRL Y-1031 F-60-10.</title>
        <authorList>
            <person name="Schneider J."/>
            <person name="Andrea H."/>
            <person name="Blom J."/>
            <person name="Jaenicke S."/>
            <person name="Ruckert C."/>
            <person name="Schorsch C."/>
            <person name="Szczepanowski R."/>
            <person name="Farwick M."/>
            <person name="Goesmann A."/>
            <person name="Puhler A."/>
            <person name="Schaffer S."/>
            <person name="Tauch A."/>
            <person name="Kohler T."/>
            <person name="Brinkrolf K."/>
        </authorList>
    </citation>
    <scope>NUCLEOTIDE SEQUENCE [LARGE SCALE GENOMIC DNA]</scope>
    <source>
        <strain evidence="8">ATCC 14091 / BCRC 22168 / CBS 111 / JCM 3599 / NBRC 0793 / NRRL Y-1031 F-60-10</strain>
    </source>
</reference>
<dbReference type="InterPro" id="IPR036855">
    <property type="entry name" value="Znf_CCCH_sf"/>
</dbReference>
<keyword evidence="3 4" id="KW-0862">Zinc</keyword>
<evidence type="ECO:0000256" key="3">
    <source>
        <dbReference type="ARBA" id="ARBA00022833"/>
    </source>
</evidence>
<evidence type="ECO:0000256" key="4">
    <source>
        <dbReference type="PROSITE-ProRule" id="PRU00723"/>
    </source>
</evidence>
<dbReference type="EMBL" id="CAIF01000004">
    <property type="protein sequence ID" value="CCH40720.1"/>
    <property type="molecule type" value="Genomic_DNA"/>
</dbReference>
<dbReference type="InParanoid" id="K0K7A8"/>
<evidence type="ECO:0000259" key="6">
    <source>
        <dbReference type="PROSITE" id="PS50103"/>
    </source>
</evidence>
<organism evidence="7 8">
    <name type="scientific">Wickerhamomyces ciferrii (strain ATCC 14091 / BCRC 22168 / CBS 111 / JCM 3599 / NBRC 0793 / NRRL Y-1031 F-60-10)</name>
    <name type="common">Yeast</name>
    <name type="synonym">Pichia ciferrii</name>
    <dbReference type="NCBI Taxonomy" id="1206466"/>
    <lineage>
        <taxon>Eukaryota</taxon>
        <taxon>Fungi</taxon>
        <taxon>Dikarya</taxon>
        <taxon>Ascomycota</taxon>
        <taxon>Saccharomycotina</taxon>
        <taxon>Saccharomycetes</taxon>
        <taxon>Phaffomycetales</taxon>
        <taxon>Wickerhamomycetaceae</taxon>
        <taxon>Wickerhamomyces</taxon>
    </lineage>
</organism>
<dbReference type="SUPFAM" id="SSF90229">
    <property type="entry name" value="CCCH zinc finger"/>
    <property type="match status" value="1"/>
</dbReference>
<dbReference type="PANTHER" id="PTHR11224:SF10">
    <property type="entry name" value="IP09428P-RELATED"/>
    <property type="match status" value="1"/>
</dbReference>
<evidence type="ECO:0000313" key="7">
    <source>
        <dbReference type="EMBL" id="CCH40720.1"/>
    </source>
</evidence>
<feature type="compositionally biased region" description="Polar residues" evidence="5">
    <location>
        <begin position="306"/>
        <end position="328"/>
    </location>
</feature>
<dbReference type="AlphaFoldDB" id="K0K7A8"/>
<dbReference type="GO" id="GO:0008270">
    <property type="term" value="F:zinc ion binding"/>
    <property type="evidence" value="ECO:0007669"/>
    <property type="project" value="UniProtKB-KW"/>
</dbReference>
<feature type="domain" description="C3H1-type" evidence="6">
    <location>
        <begin position="39"/>
        <end position="66"/>
    </location>
</feature>
<evidence type="ECO:0000256" key="2">
    <source>
        <dbReference type="ARBA" id="ARBA00022771"/>
    </source>
</evidence>
<dbReference type="Proteomes" id="UP000009328">
    <property type="component" value="Unassembled WGS sequence"/>
</dbReference>
<feature type="zinc finger region" description="C3H1-type" evidence="4">
    <location>
        <begin position="68"/>
        <end position="95"/>
    </location>
</feature>
<feature type="region of interest" description="Disordered" evidence="5">
    <location>
        <begin position="138"/>
        <end position="161"/>
    </location>
</feature>
<evidence type="ECO:0000313" key="8">
    <source>
        <dbReference type="Proteomes" id="UP000009328"/>
    </source>
</evidence>
<dbReference type="eggNOG" id="KOG1039">
    <property type="taxonomic scope" value="Eukaryota"/>
</dbReference>
<comment type="caution">
    <text evidence="7">The sequence shown here is derived from an EMBL/GenBank/DDBJ whole genome shotgun (WGS) entry which is preliminary data.</text>
</comment>
<dbReference type="STRING" id="1206466.K0K7A8"/>
<proteinExistence type="predicted"/>
<keyword evidence="8" id="KW-1185">Reference proteome</keyword>
<name>K0K7A8_WICCF</name>
<dbReference type="InterPro" id="IPR000571">
    <property type="entry name" value="Znf_CCCH"/>
</dbReference>
<feature type="region of interest" description="Disordered" evidence="5">
    <location>
        <begin position="293"/>
        <end position="329"/>
    </location>
</feature>
<evidence type="ECO:0000256" key="5">
    <source>
        <dbReference type="SAM" id="MobiDB-lite"/>
    </source>
</evidence>
<dbReference type="GO" id="GO:0000209">
    <property type="term" value="P:protein polyubiquitination"/>
    <property type="evidence" value="ECO:0007669"/>
    <property type="project" value="InterPro"/>
</dbReference>
<dbReference type="HOGENOM" id="CLU_802155_0_0_1"/>
<keyword evidence="2 4" id="KW-0863">Zinc-finger</keyword>
<keyword evidence="1 4" id="KW-0479">Metal-binding</keyword>
<dbReference type="PROSITE" id="PS50103">
    <property type="entry name" value="ZF_C3H1"/>
    <property type="match status" value="2"/>
</dbReference>
<dbReference type="InterPro" id="IPR045072">
    <property type="entry name" value="MKRN-like"/>
</dbReference>
<feature type="domain" description="C3H1-type" evidence="6">
    <location>
        <begin position="68"/>
        <end position="95"/>
    </location>
</feature>